<organism evidence="9 10">
    <name type="scientific">Acidihalobacter ferrooxydans</name>
    <dbReference type="NCBI Taxonomy" id="1765967"/>
    <lineage>
        <taxon>Bacteria</taxon>
        <taxon>Pseudomonadati</taxon>
        <taxon>Pseudomonadota</taxon>
        <taxon>Gammaproteobacteria</taxon>
        <taxon>Chromatiales</taxon>
        <taxon>Ectothiorhodospiraceae</taxon>
        <taxon>Acidihalobacter</taxon>
    </lineage>
</organism>
<dbReference type="GO" id="GO:0046933">
    <property type="term" value="F:proton-transporting ATP synthase activity, rotational mechanism"/>
    <property type="evidence" value="ECO:0007669"/>
    <property type="project" value="UniProtKB-UniRule"/>
</dbReference>
<keyword evidence="8" id="KW-1003">Cell membrane</keyword>
<dbReference type="PANTHER" id="PTHR11910">
    <property type="entry name" value="ATP SYNTHASE DELTA CHAIN"/>
    <property type="match status" value="1"/>
</dbReference>
<keyword evidence="10" id="KW-1185">Reference proteome</keyword>
<evidence type="ECO:0000256" key="7">
    <source>
        <dbReference type="ARBA" id="ARBA00023310"/>
    </source>
</evidence>
<dbReference type="Proteomes" id="UP000243807">
    <property type="component" value="Chromosome"/>
</dbReference>
<keyword evidence="2 8" id="KW-0813">Transport</keyword>
<dbReference type="SUPFAM" id="SSF47928">
    <property type="entry name" value="N-terminal domain of the delta subunit of the F1F0-ATP synthase"/>
    <property type="match status" value="1"/>
</dbReference>
<proteinExistence type="inferred from homology"/>
<gene>
    <name evidence="8" type="primary">atpH</name>
    <name evidence="9" type="ORF">BW247_16095</name>
</gene>
<dbReference type="AlphaFoldDB" id="A0A1P8UKZ5"/>
<evidence type="ECO:0000256" key="4">
    <source>
        <dbReference type="ARBA" id="ARBA00023065"/>
    </source>
</evidence>
<evidence type="ECO:0000256" key="5">
    <source>
        <dbReference type="ARBA" id="ARBA00023136"/>
    </source>
</evidence>
<dbReference type="EMBL" id="CP019434">
    <property type="protein sequence ID" value="APZ44424.1"/>
    <property type="molecule type" value="Genomic_DNA"/>
</dbReference>
<dbReference type="HAMAP" id="MF_01416">
    <property type="entry name" value="ATP_synth_delta_bact"/>
    <property type="match status" value="1"/>
</dbReference>
<dbReference type="RefSeq" id="WP_076838138.1">
    <property type="nucleotide sequence ID" value="NZ_CP019434.1"/>
</dbReference>
<keyword evidence="5 8" id="KW-0472">Membrane</keyword>
<name>A0A1P8UKZ5_9GAMM</name>
<sequence length="178" mass="19177">MSEYITFARPYARAIYDLALAEGSVEQWGGMLNVIAEVAAQEQVATLVGDPRVSDDLLAQVIIDVCADALNSEGRNLVRLLVENRRLSCATDLAALFEHLRAQGEGVIEAEVISAKPLSDRQQGELAGALKKRLGREVTLHTTLDETLLAGVLVRAGDLVIDGSYKGRLGQLSRAMSC</sequence>
<evidence type="ECO:0000256" key="3">
    <source>
        <dbReference type="ARBA" id="ARBA00022781"/>
    </source>
</evidence>
<dbReference type="OrthoDB" id="9816221at2"/>
<evidence type="ECO:0000256" key="2">
    <source>
        <dbReference type="ARBA" id="ARBA00022448"/>
    </source>
</evidence>
<dbReference type="InterPro" id="IPR020781">
    <property type="entry name" value="ATPase_OSCP/d_CS"/>
</dbReference>
<keyword evidence="4 8" id="KW-0406">Ion transport</keyword>
<evidence type="ECO:0000313" key="10">
    <source>
        <dbReference type="Proteomes" id="UP000243807"/>
    </source>
</evidence>
<comment type="subcellular location">
    <subcellularLocation>
        <location evidence="8">Cell membrane</location>
        <topology evidence="8">Peripheral membrane protein</topology>
    </subcellularLocation>
    <subcellularLocation>
        <location evidence="1">Membrane</location>
    </subcellularLocation>
</comment>
<evidence type="ECO:0000256" key="6">
    <source>
        <dbReference type="ARBA" id="ARBA00023196"/>
    </source>
</evidence>
<keyword evidence="6 8" id="KW-0139">CF(1)</keyword>
<dbReference type="STRING" id="1765967.BW247_16095"/>
<dbReference type="KEGG" id="afy:BW247_16095"/>
<dbReference type="PROSITE" id="PS00389">
    <property type="entry name" value="ATPASE_DELTA"/>
    <property type="match status" value="1"/>
</dbReference>
<dbReference type="InterPro" id="IPR000711">
    <property type="entry name" value="ATPase_OSCP/dsu"/>
</dbReference>
<dbReference type="GO" id="GO:0045259">
    <property type="term" value="C:proton-transporting ATP synthase complex"/>
    <property type="evidence" value="ECO:0007669"/>
    <property type="project" value="UniProtKB-KW"/>
</dbReference>
<reference evidence="9 10" key="1">
    <citation type="submission" date="2017-01" db="EMBL/GenBank/DDBJ databases">
        <title>Draft sequence of Acidihalobacter ferrooxidans strain DSM 14175 (strain V8).</title>
        <authorList>
            <person name="Khaleque H.N."/>
            <person name="Ramsay J.P."/>
            <person name="Murphy R.J.T."/>
            <person name="Kaksonen A.H."/>
            <person name="Boxall N.J."/>
            <person name="Watkin E.L.J."/>
        </authorList>
    </citation>
    <scope>NUCLEOTIDE SEQUENCE [LARGE SCALE GENOMIC DNA]</scope>
    <source>
        <strain evidence="9 10">V8</strain>
    </source>
</reference>
<comment type="function">
    <text evidence="8">F(1)F(0) ATP synthase produces ATP from ADP in the presence of a proton or sodium gradient. F-type ATPases consist of two structural domains, F(1) containing the extramembraneous catalytic core and F(0) containing the membrane proton channel, linked together by a central stalk and a peripheral stalk. During catalysis, ATP synthesis in the catalytic domain of F(1) is coupled via a rotary mechanism of the central stalk subunits to proton translocation.</text>
</comment>
<keyword evidence="7 8" id="KW-0066">ATP synthesis</keyword>
<evidence type="ECO:0000256" key="1">
    <source>
        <dbReference type="ARBA" id="ARBA00004370"/>
    </source>
</evidence>
<comment type="function">
    <text evidence="8">This protein is part of the stalk that links CF(0) to CF(1). It either transmits conformational changes from CF(0) to CF(1) or is implicated in proton conduction.</text>
</comment>
<dbReference type="PRINTS" id="PR00125">
    <property type="entry name" value="ATPASEDELTA"/>
</dbReference>
<evidence type="ECO:0000256" key="8">
    <source>
        <dbReference type="HAMAP-Rule" id="MF_01416"/>
    </source>
</evidence>
<evidence type="ECO:0000313" key="9">
    <source>
        <dbReference type="EMBL" id="APZ44424.1"/>
    </source>
</evidence>
<comment type="similarity">
    <text evidence="8">Belongs to the ATPase delta chain family.</text>
</comment>
<dbReference type="InterPro" id="IPR026015">
    <property type="entry name" value="ATP_synth_OSCP/delta_N_sf"/>
</dbReference>
<dbReference type="GO" id="GO:0005886">
    <property type="term" value="C:plasma membrane"/>
    <property type="evidence" value="ECO:0007669"/>
    <property type="project" value="UniProtKB-SubCell"/>
</dbReference>
<dbReference type="Gene3D" id="1.10.520.20">
    <property type="entry name" value="N-terminal domain of the delta subunit of the F1F0-ATP synthase"/>
    <property type="match status" value="1"/>
</dbReference>
<keyword evidence="3 8" id="KW-0375">Hydrogen ion transport</keyword>
<protein>
    <recommendedName>
        <fullName evidence="8">ATP synthase subunit delta</fullName>
    </recommendedName>
    <alternativeName>
        <fullName evidence="8">ATP synthase F(1) sector subunit delta</fullName>
    </alternativeName>
    <alternativeName>
        <fullName evidence="8">F-type ATPase subunit delta</fullName>
        <shortName evidence="8">F-ATPase subunit delta</shortName>
    </alternativeName>
</protein>
<dbReference type="NCBIfam" id="TIGR01145">
    <property type="entry name" value="ATP_synt_delta"/>
    <property type="match status" value="1"/>
</dbReference>
<dbReference type="Pfam" id="PF00213">
    <property type="entry name" value="OSCP"/>
    <property type="match status" value="1"/>
</dbReference>
<accession>A0A1P8UKZ5</accession>
<dbReference type="NCBIfam" id="NF004402">
    <property type="entry name" value="PRK05758.2-2"/>
    <property type="match status" value="1"/>
</dbReference>